<dbReference type="SUPFAM" id="SSF56719">
    <property type="entry name" value="Type II DNA topoisomerase"/>
    <property type="match status" value="1"/>
</dbReference>
<dbReference type="Gene3D" id="3.40.50.670">
    <property type="match status" value="1"/>
</dbReference>
<dbReference type="CDD" id="cd16930">
    <property type="entry name" value="HATPase_TopII-like"/>
    <property type="match status" value="1"/>
</dbReference>
<feature type="compositionally biased region" description="Acidic residues" evidence="16">
    <location>
        <begin position="1"/>
        <end position="16"/>
    </location>
</feature>
<comment type="caution">
    <text evidence="19">The sequence shown here is derived from an EMBL/GenBank/DDBJ whole genome shotgun (WGS) entry which is preliminary data.</text>
</comment>
<dbReference type="EC" id="5.6.2.2" evidence="5 15"/>
<dbReference type="CDD" id="cd03365">
    <property type="entry name" value="TOPRIM_TopoIIA"/>
    <property type="match status" value="1"/>
</dbReference>
<dbReference type="InterPro" id="IPR001241">
    <property type="entry name" value="Topo_IIA"/>
</dbReference>
<dbReference type="InterPro" id="IPR031660">
    <property type="entry name" value="TOPRIM_C"/>
</dbReference>
<keyword evidence="7" id="KW-0479">Metal-binding</keyword>
<dbReference type="Pfam" id="PF16898">
    <property type="entry name" value="TOPRIM_C"/>
    <property type="match status" value="1"/>
</dbReference>
<dbReference type="InterPro" id="IPR013759">
    <property type="entry name" value="Topo_IIA_B_C"/>
</dbReference>
<evidence type="ECO:0000259" key="17">
    <source>
        <dbReference type="PROSITE" id="PS50880"/>
    </source>
</evidence>
<evidence type="ECO:0000256" key="7">
    <source>
        <dbReference type="ARBA" id="ARBA00022723"/>
    </source>
</evidence>
<dbReference type="PROSITE" id="PS00177">
    <property type="entry name" value="TOPOISOMERASE_II"/>
    <property type="match status" value="1"/>
</dbReference>
<dbReference type="PRINTS" id="PR01158">
    <property type="entry name" value="TOPISMRASEII"/>
</dbReference>
<dbReference type="FunFam" id="3.40.50.670:FF:000001">
    <property type="entry name" value="DNA topoisomerase 2"/>
    <property type="match status" value="2"/>
</dbReference>
<comment type="catalytic activity">
    <reaction evidence="1 14 15">
        <text>ATP-dependent breakage, passage and rejoining of double-stranded DNA.</text>
        <dbReference type="EC" id="5.6.2.2"/>
    </reaction>
</comment>
<evidence type="ECO:0000256" key="13">
    <source>
        <dbReference type="ARBA" id="ARBA00023235"/>
    </source>
</evidence>
<feature type="region of interest" description="Disordered" evidence="16">
    <location>
        <begin position="1"/>
        <end position="53"/>
    </location>
</feature>
<evidence type="ECO:0000256" key="10">
    <source>
        <dbReference type="ARBA" id="ARBA00022842"/>
    </source>
</evidence>
<dbReference type="Pfam" id="PF02518">
    <property type="entry name" value="HATPase_c"/>
    <property type="match status" value="1"/>
</dbReference>
<dbReference type="PANTHER" id="PTHR10169">
    <property type="entry name" value="DNA TOPOISOMERASE/GYRASE"/>
    <property type="match status" value="1"/>
</dbReference>
<dbReference type="GO" id="GO:0000712">
    <property type="term" value="P:resolution of meiotic recombination intermediates"/>
    <property type="evidence" value="ECO:0007669"/>
    <property type="project" value="TreeGrafter"/>
</dbReference>
<evidence type="ECO:0000256" key="11">
    <source>
        <dbReference type="ARBA" id="ARBA00023029"/>
    </source>
</evidence>
<dbReference type="Pfam" id="PF00521">
    <property type="entry name" value="DNA_topoisoIV"/>
    <property type="match status" value="1"/>
</dbReference>
<dbReference type="FunFam" id="3.30.565.10:FF:000004">
    <property type="entry name" value="DNA topoisomerase 2"/>
    <property type="match status" value="1"/>
</dbReference>
<dbReference type="GO" id="GO:0005634">
    <property type="term" value="C:nucleus"/>
    <property type="evidence" value="ECO:0007669"/>
    <property type="project" value="TreeGrafter"/>
</dbReference>
<comment type="cofactor">
    <cofactor evidence="3">
        <name>Mg(2+)</name>
        <dbReference type="ChEBI" id="CHEBI:18420"/>
    </cofactor>
</comment>
<dbReference type="InterPro" id="IPR003594">
    <property type="entry name" value="HATPase_dom"/>
</dbReference>
<dbReference type="Gene3D" id="3.30.565.10">
    <property type="entry name" value="Histidine kinase-like ATPase, C-terminal domain"/>
    <property type="match status" value="1"/>
</dbReference>
<feature type="compositionally biased region" description="Acidic residues" evidence="16">
    <location>
        <begin position="1415"/>
        <end position="1434"/>
    </location>
</feature>
<comment type="cofactor">
    <cofactor evidence="2">
        <name>Ca(2+)</name>
        <dbReference type="ChEBI" id="CHEBI:29108"/>
    </cofactor>
</comment>
<dbReference type="InterPro" id="IPR034157">
    <property type="entry name" value="TOPRIM_TopoII"/>
</dbReference>
<gene>
    <name evidence="19" type="ORF">BZG36_02570</name>
</gene>
<reference evidence="19 20" key="1">
    <citation type="journal article" date="2017" name="Mycologia">
        <title>Bifiguratus adelaidae, gen. et sp. nov., a new member of Mucoromycotina in endophytic and soil-dwelling habitats.</title>
        <authorList>
            <person name="Torres-Cruz T.J."/>
            <person name="Billingsley Tobias T.L."/>
            <person name="Almatruk M."/>
            <person name="Hesse C."/>
            <person name="Kuske C.R."/>
            <person name="Desiro A."/>
            <person name="Benucci G.M."/>
            <person name="Bonito G."/>
            <person name="Stajich J.E."/>
            <person name="Dunlap C."/>
            <person name="Arnold A.E."/>
            <person name="Porras-Alfaro A."/>
        </authorList>
    </citation>
    <scope>NUCLEOTIDE SEQUENCE [LARGE SCALE GENOMIC DNA]</scope>
    <source>
        <strain evidence="19 20">AZ0501</strain>
    </source>
</reference>
<evidence type="ECO:0000256" key="8">
    <source>
        <dbReference type="ARBA" id="ARBA00022741"/>
    </source>
</evidence>
<evidence type="ECO:0000313" key="20">
    <source>
        <dbReference type="Proteomes" id="UP000242875"/>
    </source>
</evidence>
<dbReference type="GO" id="GO:0046872">
    <property type="term" value="F:metal ion binding"/>
    <property type="evidence" value="ECO:0007669"/>
    <property type="project" value="UniProtKB-KW"/>
</dbReference>
<dbReference type="InterPro" id="IPR013760">
    <property type="entry name" value="Topo_IIA-like_dom_sf"/>
</dbReference>
<dbReference type="OrthoDB" id="276498at2759"/>
<dbReference type="Gene3D" id="3.30.1360.40">
    <property type="match status" value="1"/>
</dbReference>
<evidence type="ECO:0000256" key="9">
    <source>
        <dbReference type="ARBA" id="ARBA00022840"/>
    </source>
</evidence>
<evidence type="ECO:0000256" key="1">
    <source>
        <dbReference type="ARBA" id="ARBA00000185"/>
    </source>
</evidence>
<comment type="subunit">
    <text evidence="15">Homodimer.</text>
</comment>
<keyword evidence="20" id="KW-1185">Reference proteome</keyword>
<evidence type="ECO:0000256" key="2">
    <source>
        <dbReference type="ARBA" id="ARBA00001913"/>
    </source>
</evidence>
<dbReference type="CDD" id="cd00187">
    <property type="entry name" value="TOP4c"/>
    <property type="match status" value="1"/>
</dbReference>
<dbReference type="SMART" id="SM00387">
    <property type="entry name" value="HATPase_c"/>
    <property type="match status" value="1"/>
</dbReference>
<dbReference type="InterPro" id="IPR018522">
    <property type="entry name" value="TopoIIA_CS"/>
</dbReference>
<dbReference type="PROSITE" id="PS52040">
    <property type="entry name" value="TOPO_IIA"/>
    <property type="match status" value="1"/>
</dbReference>
<keyword evidence="9 15" id="KW-0067">ATP-binding</keyword>
<dbReference type="EMBL" id="MVBO01000046">
    <property type="protein sequence ID" value="OZJ04290.1"/>
    <property type="molecule type" value="Genomic_DNA"/>
</dbReference>
<keyword evidence="8 15" id="KW-0547">Nucleotide-binding</keyword>
<evidence type="ECO:0000256" key="5">
    <source>
        <dbReference type="ARBA" id="ARBA00012895"/>
    </source>
</evidence>
<feature type="active site" description="O-(5'-phospho-DNA)-tyrosine intermediate" evidence="14">
    <location>
        <position position="841"/>
    </location>
</feature>
<feature type="domain" description="Topo IIA-type catalytic" evidence="18">
    <location>
        <begin position="751"/>
        <end position="1195"/>
    </location>
</feature>
<dbReference type="InterPro" id="IPR001154">
    <property type="entry name" value="TopoII_euk"/>
</dbReference>
<dbReference type="Gene3D" id="3.30.1490.30">
    <property type="match status" value="1"/>
</dbReference>
<dbReference type="InterPro" id="IPR014721">
    <property type="entry name" value="Ribsml_uS5_D2-typ_fold_subgr"/>
</dbReference>
<dbReference type="Gene3D" id="1.10.268.10">
    <property type="entry name" value="Topoisomerase, domain 3"/>
    <property type="match status" value="1"/>
</dbReference>
<feature type="compositionally biased region" description="Basic residues" evidence="16">
    <location>
        <begin position="1397"/>
        <end position="1406"/>
    </location>
</feature>
<dbReference type="GO" id="GO:0003677">
    <property type="term" value="F:DNA binding"/>
    <property type="evidence" value="ECO:0007669"/>
    <property type="project" value="UniProtKB-UniRule"/>
</dbReference>
<dbReference type="FunFam" id="3.30.1490.30:FF:000001">
    <property type="entry name" value="DNA topoisomerase 2"/>
    <property type="match status" value="1"/>
</dbReference>
<dbReference type="InterPro" id="IPR013757">
    <property type="entry name" value="Topo_IIA_A_a_sf"/>
</dbReference>
<feature type="domain" description="Toprim" evidence="17">
    <location>
        <begin position="505"/>
        <end position="619"/>
    </location>
</feature>
<keyword evidence="13 14" id="KW-0413">Isomerase</keyword>
<keyword evidence="10" id="KW-0460">Magnesium</keyword>
<evidence type="ECO:0000259" key="18">
    <source>
        <dbReference type="PROSITE" id="PS52040"/>
    </source>
</evidence>
<protein>
    <recommendedName>
        <fullName evidence="6 15">DNA topoisomerase 2</fullName>
        <ecNumber evidence="5 15">5.6.2.2</ecNumber>
    </recommendedName>
</protein>
<accession>A0A261Y0Z0</accession>
<dbReference type="InterPro" id="IPR036890">
    <property type="entry name" value="HATPase_C_sf"/>
</dbReference>
<organism evidence="19 20">
    <name type="scientific">Bifiguratus adelaidae</name>
    <dbReference type="NCBI Taxonomy" id="1938954"/>
    <lineage>
        <taxon>Eukaryota</taxon>
        <taxon>Fungi</taxon>
        <taxon>Fungi incertae sedis</taxon>
        <taxon>Mucoromycota</taxon>
        <taxon>Mucoromycotina</taxon>
        <taxon>Endogonomycetes</taxon>
        <taxon>Endogonales</taxon>
        <taxon>Endogonales incertae sedis</taxon>
        <taxon>Bifiguratus</taxon>
    </lineage>
</organism>
<dbReference type="PANTHER" id="PTHR10169:SF38">
    <property type="entry name" value="DNA TOPOISOMERASE 2"/>
    <property type="match status" value="1"/>
</dbReference>
<dbReference type="GO" id="GO:0005524">
    <property type="term" value="F:ATP binding"/>
    <property type="evidence" value="ECO:0007669"/>
    <property type="project" value="UniProtKB-UniRule"/>
</dbReference>
<dbReference type="FunFam" id="3.30.1360.40:FF:000003">
    <property type="entry name" value="DNA topoisomerase 2"/>
    <property type="match status" value="1"/>
</dbReference>
<evidence type="ECO:0000256" key="12">
    <source>
        <dbReference type="ARBA" id="ARBA00023125"/>
    </source>
</evidence>
<evidence type="ECO:0000256" key="4">
    <source>
        <dbReference type="ARBA" id="ARBA00011080"/>
    </source>
</evidence>
<dbReference type="GO" id="GO:0006265">
    <property type="term" value="P:DNA topological change"/>
    <property type="evidence" value="ECO:0007669"/>
    <property type="project" value="UniProtKB-UniRule"/>
</dbReference>
<dbReference type="SMART" id="SM00433">
    <property type="entry name" value="TOP2c"/>
    <property type="match status" value="1"/>
</dbReference>
<dbReference type="InterPro" id="IPR050634">
    <property type="entry name" value="DNA_Topoisomerase_II"/>
</dbReference>
<comment type="function">
    <text evidence="15">Control of topological states of DNA by transient breakage and subsequent rejoining of DNA strands. Topoisomerase II makes double-strand breaks.</text>
</comment>
<dbReference type="Pfam" id="PF01751">
    <property type="entry name" value="Toprim"/>
    <property type="match status" value="1"/>
</dbReference>
<dbReference type="GO" id="GO:0003918">
    <property type="term" value="F:DNA topoisomerase type II (double strand cut, ATP-hydrolyzing) activity"/>
    <property type="evidence" value="ECO:0007669"/>
    <property type="project" value="UniProtKB-UniRule"/>
</dbReference>
<evidence type="ECO:0000256" key="14">
    <source>
        <dbReference type="PROSITE-ProRule" id="PRU01384"/>
    </source>
</evidence>
<dbReference type="Pfam" id="PF00204">
    <property type="entry name" value="DNA_gyraseB"/>
    <property type="match status" value="1"/>
</dbReference>
<evidence type="ECO:0000256" key="6">
    <source>
        <dbReference type="ARBA" id="ARBA00019635"/>
    </source>
</evidence>
<dbReference type="InterPro" id="IPR013758">
    <property type="entry name" value="Topo_IIA_A/C_ab"/>
</dbReference>
<feature type="compositionally biased region" description="Basic residues" evidence="16">
    <location>
        <begin position="1346"/>
        <end position="1362"/>
    </location>
</feature>
<dbReference type="SUPFAM" id="SSF54211">
    <property type="entry name" value="Ribosomal protein S5 domain 2-like"/>
    <property type="match status" value="1"/>
</dbReference>
<dbReference type="GO" id="GO:0000819">
    <property type="term" value="P:sister chromatid segregation"/>
    <property type="evidence" value="ECO:0007669"/>
    <property type="project" value="TreeGrafter"/>
</dbReference>
<comment type="similarity">
    <text evidence="4 15">Belongs to the type II topoisomerase family.</text>
</comment>
<dbReference type="FunFam" id="3.90.199.10:FF:000002">
    <property type="entry name" value="DNA topoisomerase 2"/>
    <property type="match status" value="1"/>
</dbReference>
<dbReference type="Proteomes" id="UP000242875">
    <property type="component" value="Unassembled WGS sequence"/>
</dbReference>
<evidence type="ECO:0000256" key="16">
    <source>
        <dbReference type="SAM" id="MobiDB-lite"/>
    </source>
</evidence>
<sequence>MAAWDVSEDSGDDYEYGSDAPIAKPKTIKSTAKSGVSSKTKAAKPTKKPLEESAVVNMDDAEDGFSPGPAVPASTMVPKTIEETYQKKSLLEHIILRPDSYIGSKELIEQEHWVFNSETNAMEVRKITIAPGLYKIVDEILVNAADNKARDESMNELRVSIDPENNVISVYNNGKGIPIEIHKEEKIYVPELIFGHLLTGSNYDDSEEKVTGGRNGYGAKLCNIFSTEFIVETADKERNKKYEQVFQKNMSIKKAPKITANSRNKEYTKITFRPDLEKFGMTIMDADFVSLIKKRVYDMAGCLGEKKVKVFLNDEQIKIRSFEDYCKMYLSQSDSPDPQPIFVKQISPRWKVGFALSEGQFRHVSFVNSIATTKGGTHIKHIQDSLVKIIQPKVNTKGVNIKPFQIKNQLSIFVNCQIPNPTFDSQTKENMTLKPSAFSASCLINDELFDKINSKIHIVDRVKGIGRQNQDKELKTTDGSKRNRIAGIPKLEDANWAGTRRSHECTLILTEGDSAKATAVSGMGVAGRDRFGVFPLRGKLLNVREANHESIMKNTEISNIKKILGLQHNKEYTTLDGLRYGALMIMTDQDHDGSHIKGLLINYFDKFYPSLLKVAGFLVEFITPIVKCTKGNQEISFFTIPEYEAWKLNNNGGKGWKFKYYKGLGTSTAQDAKKYFNNLQLHRKEFHTLEDGDRDLIDMAFSKKKADERKEWLRSVTPGTFIDHSASKIRISDFINKELILFSVADNMRSIPSMVDGLKPGQRKVMWSAFKKKIADEVKVAQLVGYVSEQSAYHHGEASLTSTIVGLAQDFVGSNNINLLSPIGQFGTRAEGGNDAASARYIFTGIPSITKTIFHPDDDKLLHYLDEDGDMIEPHWYIPILPMILVNGSEGIGTGWSSKIPNYNPMDIVDNLKRLMNDEEPRKMHPWFRGFQGDIEEAGENKYKVTGKATIDEEDCTIEITELPVRTWTLPYKEFLEGQYESNDKEKAGGFVKDIREYHTESTVNFKIKATQKGIKEIKEQGIEKKLRLVSTLSTSNMVCFDAEARIRKYNSVDEILKEFYGIRLEYYQRRKQYLLNKLKEDFTRMDNKVRFLLMVISGELKVQNRKRQDIIADLKAKGFTSFPPERSGRKISEANQAGEDADDDSAGYNYLLSMPIWNLTLEKVEKLKVERAQVEADLNETARTTPKQMWNKDLDAFVEEWEAILQRDEDYRNNVKVIPRGKKTAKSAPKTKAKAAPKSLTADMKTEIVPVNSNTLSMAQESMGKAVIPSLAAKSKASGLIEKPLTNFFQRDSQPIKLEKSAFADSDDEDQFIPLSKSTQPKLEIGTPDRSRSETPVEAQVKPKPAPKKRTIVAAPRRNRKQLSDYESEDDLDDIAPARKVSKSSESDDVSASPRPTKRAARTIKKVSAYIELSENEEDASMMQDDDSEFEEE</sequence>
<evidence type="ECO:0000256" key="3">
    <source>
        <dbReference type="ARBA" id="ARBA00001946"/>
    </source>
</evidence>
<keyword evidence="12 14" id="KW-0238">DNA-binding</keyword>
<dbReference type="SMART" id="SM00434">
    <property type="entry name" value="TOP4c"/>
    <property type="match status" value="1"/>
</dbReference>
<dbReference type="InterPro" id="IPR013506">
    <property type="entry name" value="Topo_IIA_bsu_dom2"/>
</dbReference>
<dbReference type="InterPro" id="IPR006171">
    <property type="entry name" value="TOPRIM_dom"/>
</dbReference>
<dbReference type="Gene3D" id="3.90.199.10">
    <property type="entry name" value="Topoisomerase II, domain 5"/>
    <property type="match status" value="1"/>
</dbReference>
<keyword evidence="11 14" id="KW-0799">Topoisomerase</keyword>
<name>A0A261Y0Z0_9FUNG</name>
<proteinExistence type="inferred from homology"/>
<dbReference type="SUPFAM" id="SSF55874">
    <property type="entry name" value="ATPase domain of HSP90 chaperone/DNA topoisomerase II/histidine kinase"/>
    <property type="match status" value="1"/>
</dbReference>
<evidence type="ECO:0000313" key="19">
    <source>
        <dbReference type="EMBL" id="OZJ04290.1"/>
    </source>
</evidence>
<dbReference type="InterPro" id="IPR002205">
    <property type="entry name" value="Topo_IIA_dom_A"/>
</dbReference>
<dbReference type="PROSITE" id="PS50880">
    <property type="entry name" value="TOPRIM"/>
    <property type="match status" value="1"/>
</dbReference>
<dbReference type="CDD" id="cd03481">
    <property type="entry name" value="TopoIIA_Trans_ScTopoIIA"/>
    <property type="match status" value="1"/>
</dbReference>
<dbReference type="Gene3D" id="3.30.230.10">
    <property type="match status" value="1"/>
</dbReference>
<dbReference type="InterPro" id="IPR020568">
    <property type="entry name" value="Ribosomal_Su5_D2-typ_SF"/>
</dbReference>
<evidence type="ECO:0000256" key="15">
    <source>
        <dbReference type="RuleBase" id="RU362094"/>
    </source>
</evidence>
<feature type="region of interest" description="Disordered" evidence="16">
    <location>
        <begin position="1303"/>
        <end position="1434"/>
    </location>
</feature>
<dbReference type="PRINTS" id="PR00418">
    <property type="entry name" value="TPI2FAMILY"/>
</dbReference>